<feature type="domain" description="DUF7768" evidence="1">
    <location>
        <begin position="7"/>
        <end position="104"/>
    </location>
</feature>
<proteinExistence type="predicted"/>
<dbReference type="Gene3D" id="3.40.50.10400">
    <property type="entry name" value="Hypothetical protein PA1492"/>
    <property type="match status" value="1"/>
</dbReference>
<protein>
    <recommendedName>
        <fullName evidence="1">DUF7768 domain-containing protein</fullName>
    </recommendedName>
</protein>
<dbReference type="EMBL" id="CP046457">
    <property type="protein sequence ID" value="QGT99522.1"/>
    <property type="molecule type" value="Genomic_DNA"/>
</dbReference>
<evidence type="ECO:0000313" key="2">
    <source>
        <dbReference type="EMBL" id="QGT99522.1"/>
    </source>
</evidence>
<evidence type="ECO:0000313" key="3">
    <source>
        <dbReference type="Proteomes" id="UP000426444"/>
    </source>
</evidence>
<gene>
    <name evidence="2" type="ORF">SYNTR_0929</name>
</gene>
<organism evidence="2 3">
    <name type="scientific">Candidatus Syntrophocurvum alkaliphilum</name>
    <dbReference type="NCBI Taxonomy" id="2293317"/>
    <lineage>
        <taxon>Bacteria</taxon>
        <taxon>Bacillati</taxon>
        <taxon>Bacillota</taxon>
        <taxon>Clostridia</taxon>
        <taxon>Eubacteriales</taxon>
        <taxon>Syntrophomonadaceae</taxon>
        <taxon>Candidatus Syntrophocurvum</taxon>
    </lineage>
</organism>
<dbReference type="RefSeq" id="WP_156203410.1">
    <property type="nucleotide sequence ID" value="NZ_CP046457.1"/>
</dbReference>
<keyword evidence="3" id="KW-1185">Reference proteome</keyword>
<dbReference type="Pfam" id="PF24963">
    <property type="entry name" value="DUF7768"/>
    <property type="match status" value="1"/>
</dbReference>
<dbReference type="AlphaFoldDB" id="A0A6I6DEU6"/>
<dbReference type="OrthoDB" id="9807423at2"/>
<dbReference type="InterPro" id="IPR056670">
    <property type="entry name" value="DUF7768"/>
</dbReference>
<name>A0A6I6DEU6_9FIRM</name>
<accession>A0A6I6DEU6</accession>
<dbReference type="Proteomes" id="UP000426444">
    <property type="component" value="Chromosome"/>
</dbReference>
<reference evidence="3" key="1">
    <citation type="journal article" date="2019" name="Microbiology">
        <title>Complete Genome Sequence of an Uncultured Bacterium of the Candidate Phylum Bipolaricaulota.</title>
        <authorList>
            <person name="Kadnikov V.V."/>
            <person name="Mardanov A.V."/>
            <person name="Beletsky A.V."/>
            <person name="Frank Y.A."/>
            <person name="Karnachuk O.V."/>
            <person name="Ravin N.V."/>
        </authorList>
    </citation>
    <scope>NUCLEOTIDE SEQUENCE [LARGE SCALE GENOMIC DNA]</scope>
</reference>
<dbReference type="KEGG" id="salq:SYNTR_0929"/>
<sequence>MADIDKKIVFICSPFAGDIKGNSQRARRYGRFAVSKGAVPFVPHLLYPQILNEHDPEERNLGINLGLNILAKCQELWVFGEYISPGMSIEINQAKKLMMPIKYFSTSCKEMKNEKDCFAYKNKKCTILTINKCKGPDCSFLKTKEQAKEEQEKIIERIRSLDRETQKFIIDTYYKGKLEVK</sequence>
<evidence type="ECO:0000259" key="1">
    <source>
        <dbReference type="Pfam" id="PF24963"/>
    </source>
</evidence>